<protein>
    <submittedName>
        <fullName evidence="1">Uncharacterized protein</fullName>
    </submittedName>
</protein>
<comment type="caution">
    <text evidence="1">The sequence shown here is derived from an EMBL/GenBank/DDBJ whole genome shotgun (WGS) entry which is preliminary data.</text>
</comment>
<dbReference type="AlphaFoldDB" id="A0ABD0LK61"/>
<gene>
    <name evidence="1" type="ORF">BaRGS_00008785</name>
</gene>
<keyword evidence="2" id="KW-1185">Reference proteome</keyword>
<proteinExistence type="predicted"/>
<reference evidence="1 2" key="1">
    <citation type="journal article" date="2023" name="Sci. Data">
        <title>Genome assembly of the Korean intertidal mud-creeper Batillaria attramentaria.</title>
        <authorList>
            <person name="Patra A.K."/>
            <person name="Ho P.T."/>
            <person name="Jun S."/>
            <person name="Lee S.J."/>
            <person name="Kim Y."/>
            <person name="Won Y.J."/>
        </authorList>
    </citation>
    <scope>NUCLEOTIDE SEQUENCE [LARGE SCALE GENOMIC DNA]</scope>
    <source>
        <strain evidence="1">Wonlab-2016</strain>
    </source>
</reference>
<organism evidence="1 2">
    <name type="scientific">Batillaria attramentaria</name>
    <dbReference type="NCBI Taxonomy" id="370345"/>
    <lineage>
        <taxon>Eukaryota</taxon>
        <taxon>Metazoa</taxon>
        <taxon>Spiralia</taxon>
        <taxon>Lophotrochozoa</taxon>
        <taxon>Mollusca</taxon>
        <taxon>Gastropoda</taxon>
        <taxon>Caenogastropoda</taxon>
        <taxon>Sorbeoconcha</taxon>
        <taxon>Cerithioidea</taxon>
        <taxon>Batillariidae</taxon>
        <taxon>Batillaria</taxon>
    </lineage>
</organism>
<evidence type="ECO:0000313" key="1">
    <source>
        <dbReference type="EMBL" id="KAK7499937.1"/>
    </source>
</evidence>
<dbReference type="EMBL" id="JACVVK020000040">
    <property type="protein sequence ID" value="KAK7499937.1"/>
    <property type="molecule type" value="Genomic_DNA"/>
</dbReference>
<sequence length="119" mass="13642">MYSSARSDKCRRKLTDVRGQHRGKMMKSLLQEESPRLFGMNSLPEELPGLIWASHSEQALTVFGRSEILARRSCSFTLFSCKAKSRSLSLRSRECNKSMRVESCKCCSVEESDLFKRLL</sequence>
<name>A0ABD0LK61_9CAEN</name>
<evidence type="ECO:0000313" key="2">
    <source>
        <dbReference type="Proteomes" id="UP001519460"/>
    </source>
</evidence>
<accession>A0ABD0LK61</accession>
<dbReference type="Proteomes" id="UP001519460">
    <property type="component" value="Unassembled WGS sequence"/>
</dbReference>